<evidence type="ECO:0008006" key="4">
    <source>
        <dbReference type="Google" id="ProtNLM"/>
    </source>
</evidence>
<reference evidence="2" key="2">
    <citation type="journal article" date="2023" name="IMA Fungus">
        <title>Comparative genomic study of the Penicillium genus elucidates a diverse pangenome and 15 lateral gene transfer events.</title>
        <authorList>
            <person name="Petersen C."/>
            <person name="Sorensen T."/>
            <person name="Nielsen M.R."/>
            <person name="Sondergaard T.E."/>
            <person name="Sorensen J.L."/>
            <person name="Fitzpatrick D.A."/>
            <person name="Frisvad J.C."/>
            <person name="Nielsen K.L."/>
        </authorList>
    </citation>
    <scope>NUCLEOTIDE SEQUENCE</scope>
    <source>
        <strain evidence="2">IBT 26290</strain>
    </source>
</reference>
<dbReference type="GeneID" id="81421557"/>
<dbReference type="AlphaFoldDB" id="A0A9W9LSS2"/>
<reference evidence="2" key="1">
    <citation type="submission" date="2022-11" db="EMBL/GenBank/DDBJ databases">
        <authorList>
            <person name="Petersen C."/>
        </authorList>
    </citation>
    <scope>NUCLEOTIDE SEQUENCE</scope>
    <source>
        <strain evidence="2">IBT 26290</strain>
    </source>
</reference>
<feature type="region of interest" description="Disordered" evidence="1">
    <location>
        <begin position="217"/>
        <end position="238"/>
    </location>
</feature>
<dbReference type="PANTHER" id="PTHR28630:SF3">
    <property type="entry name" value="PEROXIREDOXIN-LIKE 2C"/>
    <property type="match status" value="1"/>
</dbReference>
<dbReference type="Proteomes" id="UP001149163">
    <property type="component" value="Unassembled WGS sequence"/>
</dbReference>
<keyword evidence="3" id="KW-1185">Reference proteome</keyword>
<gene>
    <name evidence="2" type="ORF">N7482_000256</name>
</gene>
<dbReference type="RefSeq" id="XP_056545987.1">
    <property type="nucleotide sequence ID" value="XM_056682381.1"/>
</dbReference>
<dbReference type="InterPro" id="IPR032801">
    <property type="entry name" value="PXL2A/B/C"/>
</dbReference>
<name>A0A9W9LSS2_9EURO</name>
<dbReference type="EMBL" id="JAPQKN010000001">
    <property type="protein sequence ID" value="KAJ5174379.1"/>
    <property type="molecule type" value="Genomic_DNA"/>
</dbReference>
<evidence type="ECO:0000313" key="3">
    <source>
        <dbReference type="Proteomes" id="UP001149163"/>
    </source>
</evidence>
<dbReference type="Pfam" id="PF13911">
    <property type="entry name" value="AhpC-TSA_2"/>
    <property type="match status" value="1"/>
</dbReference>
<dbReference type="CDD" id="cd02970">
    <property type="entry name" value="PRX_like2"/>
    <property type="match status" value="1"/>
</dbReference>
<sequence length="238" mass="26585">MSTCTVSANSPNFLTDETLQEAYELDLQSQNGEHIRFGELVAGKGDSVTTIVVFVRHFFCLYEQGYVRTLARQLSESLLDTIPASAKPAQVIIIGCGDHTLIGPYMEETSDAFPIYSDPSERLYDQLLMKRAWKGFTDPPPYAPGSLYSAFGKCLKQMWKRGWAGLKGGPWSQQGGEWIFQRGKLRYAHRMEGANDHLTADQLFNILKTGQEKDCSSFLETSSRSRDETEEGSQGTTS</sequence>
<comment type="caution">
    <text evidence="2">The sequence shown here is derived from an EMBL/GenBank/DDBJ whole genome shotgun (WGS) entry which is preliminary data.</text>
</comment>
<evidence type="ECO:0000256" key="1">
    <source>
        <dbReference type="SAM" id="MobiDB-lite"/>
    </source>
</evidence>
<proteinExistence type="predicted"/>
<organism evidence="2 3">
    <name type="scientific">Penicillium canariense</name>
    <dbReference type="NCBI Taxonomy" id="189055"/>
    <lineage>
        <taxon>Eukaryota</taxon>
        <taxon>Fungi</taxon>
        <taxon>Dikarya</taxon>
        <taxon>Ascomycota</taxon>
        <taxon>Pezizomycotina</taxon>
        <taxon>Eurotiomycetes</taxon>
        <taxon>Eurotiomycetidae</taxon>
        <taxon>Eurotiales</taxon>
        <taxon>Aspergillaceae</taxon>
        <taxon>Penicillium</taxon>
    </lineage>
</organism>
<dbReference type="PANTHER" id="PTHR28630">
    <property type="match status" value="1"/>
</dbReference>
<accession>A0A9W9LSS2</accession>
<evidence type="ECO:0000313" key="2">
    <source>
        <dbReference type="EMBL" id="KAJ5174379.1"/>
    </source>
</evidence>
<dbReference type="OrthoDB" id="40334at2759"/>
<protein>
    <recommendedName>
        <fullName evidence="4">AhpC/TSA antioxidant enzyme-domain-containing protein</fullName>
    </recommendedName>
</protein>